<organism evidence="5">
    <name type="scientific">Spongospora subterranea</name>
    <dbReference type="NCBI Taxonomy" id="70186"/>
    <lineage>
        <taxon>Eukaryota</taxon>
        <taxon>Sar</taxon>
        <taxon>Rhizaria</taxon>
        <taxon>Endomyxa</taxon>
        <taxon>Phytomyxea</taxon>
        <taxon>Plasmodiophorida</taxon>
        <taxon>Plasmodiophoridae</taxon>
        <taxon>Spongospora</taxon>
    </lineage>
</organism>
<proteinExistence type="predicted"/>
<dbReference type="Gene3D" id="2.130.10.10">
    <property type="entry name" value="YVTN repeat-like/Quinoprotein amine dehydrogenase"/>
    <property type="match status" value="3"/>
</dbReference>
<protein>
    <recommendedName>
        <fullName evidence="4">WDR90 4th beta-propeller domain-containing protein</fullName>
    </recommendedName>
</protein>
<dbReference type="SUPFAM" id="SSF117289">
    <property type="entry name" value="Nucleoporin domain"/>
    <property type="match status" value="1"/>
</dbReference>
<dbReference type="AlphaFoldDB" id="A0A0H5QZ58"/>
<feature type="domain" description="WDR90 4th beta-propeller" evidence="4">
    <location>
        <begin position="678"/>
        <end position="985"/>
    </location>
</feature>
<dbReference type="PANTHER" id="PTHR13720">
    <property type="entry name" value="WD-40 REPEAT PROTEIN"/>
    <property type="match status" value="1"/>
</dbReference>
<keyword evidence="2" id="KW-0677">Repeat</keyword>
<evidence type="ECO:0000256" key="2">
    <source>
        <dbReference type="ARBA" id="ARBA00022737"/>
    </source>
</evidence>
<dbReference type="InterPro" id="IPR001680">
    <property type="entry name" value="WD40_rpt"/>
</dbReference>
<dbReference type="InterPro" id="IPR055440">
    <property type="entry name" value="Beta-prop_WDR90_4th"/>
</dbReference>
<name>A0A0H5QZ58_9EUKA</name>
<dbReference type="Pfam" id="PF23342">
    <property type="entry name" value="WDR90_beta-prop_4th"/>
    <property type="match status" value="1"/>
</dbReference>
<keyword evidence="1 3" id="KW-0853">WD repeat</keyword>
<reference evidence="5" key="1">
    <citation type="submission" date="2015-04" db="EMBL/GenBank/DDBJ databases">
        <title>The genome sequence of the plant pathogenic Rhizarian Plasmodiophora brassicae reveals insights in its biotrophic life cycle and the origin of chitin synthesis.</title>
        <authorList>
            <person name="Schwelm A."/>
            <person name="Fogelqvist J."/>
            <person name="Knaust A."/>
            <person name="Julke S."/>
            <person name="Lilja T."/>
            <person name="Dhandapani V."/>
            <person name="Bonilla-Rosso G."/>
            <person name="Karlsson M."/>
            <person name="Shevchenko A."/>
            <person name="Choi S.R."/>
            <person name="Kim H.G."/>
            <person name="Park J.Y."/>
            <person name="Lim Y.P."/>
            <person name="Ludwig-Muller J."/>
            <person name="Dixelius C."/>
        </authorList>
    </citation>
    <scope>NUCLEOTIDE SEQUENCE</scope>
    <source>
        <tissue evidence="5">Potato root galls</tissue>
    </source>
</reference>
<dbReference type="EMBL" id="HACM01006539">
    <property type="protein sequence ID" value="CRZ06981.1"/>
    <property type="molecule type" value="Transcribed_RNA"/>
</dbReference>
<dbReference type="InterPro" id="IPR050630">
    <property type="entry name" value="WD_repeat_EMAP"/>
</dbReference>
<evidence type="ECO:0000259" key="4">
    <source>
        <dbReference type="Pfam" id="PF23342"/>
    </source>
</evidence>
<dbReference type="SMART" id="SM00320">
    <property type="entry name" value="WD40"/>
    <property type="match status" value="11"/>
</dbReference>
<evidence type="ECO:0000256" key="1">
    <source>
        <dbReference type="ARBA" id="ARBA00022574"/>
    </source>
</evidence>
<dbReference type="PANTHER" id="PTHR13720:SF33">
    <property type="entry name" value="HELP DOMAIN-CONTAINING PROTEIN"/>
    <property type="match status" value="1"/>
</dbReference>
<evidence type="ECO:0000313" key="5">
    <source>
        <dbReference type="EMBL" id="CRZ06981.1"/>
    </source>
</evidence>
<dbReference type="PROSITE" id="PS50294">
    <property type="entry name" value="WD_REPEATS_REGION"/>
    <property type="match status" value="1"/>
</dbReference>
<sequence>MSILALFELYFSLVTEDDFSPPLTTVMSMRLMSSGNISRCVFLQPRLLLTSPYHVALLRLFMPGPMGNSEIVVYDVDTFSQHQRIDLKDCGCHFVVFHPNGQEILIATTAHDLLRYDQCTRQLLGETRQSKDVAKPITLLRLSPCGNFVVTVDNVNLVRVLQYNSIGNNSCYGQAQEFRMEGPVTAIEFASSDRIVFSVGNAIRMWRFQQDRSDTGEDGRPTPSSFEHVAVVGSPSTFEVATNSRSITHLQPTSPPRRRISQLVTDASKSNVGYTSKYHACYSAPSRVRPAPTVYLVPEETAAVSLQQIVGFNGNGRHNAIWIEDSGQLIFTHGRTIIVEVLFESRQHFLLAHSMEISTLAVSNDLTTLASADGAVNDIGHRASIFLWALDGLTAVSEIATRHANGIQSLAFNCTGEFLLSVGQGPDGILAIWDVATGSCVAAQDHVQQIVMGALWTPLSTDYFITISDHSVELWGMHPSDSQAKSTYSLSRSLLPMTDFKLGNQTSSGGFTAVAFIAKEYLIVGTHVGSVHIWRVHEWSYIGEVALVTFEISSLFGVQGLVTGNRDSTSLMLITAGASDSVHRWTVELSSTPNSKMLVSATGLLRMGTDNCKVASCSWDTLGHVGIVGLDNGNILYANWYSDSEPECQPGIATSVNDDERYPAMAKLITSHTSQILQLRFSPSSEEFASSCCVDGTVRLWNNISSFNDGGHGQCRYRQIMLYQVPNQTCNCICFSSSGVALASGWSDGCVRILNLLQFSVSNKIELGHPVDHLVYSCSGARLFAAANNGVVYVIDGATFELKFQINNHEQCQIDMLDCSQADDSLVLDCDQRARVSIWSTSRIDPNNGYHTSLIKWIAIQDLNAIHNPFFAANDSLNRIKNLAVFDRTSPEIIIWCIPSCMPQISIYNFLTNQTLRVLPIPHSPLCMMLSKTADFVVLGTIDCMLTLLDTESGSYQDAVIHDDSVCAVAVSGNGTILSASGHTLIAHSLAQAVSQY</sequence>
<accession>A0A0H5QZ58</accession>
<dbReference type="InterPro" id="IPR011047">
    <property type="entry name" value="Quinoprotein_ADH-like_sf"/>
</dbReference>
<feature type="repeat" description="WD" evidence="3">
    <location>
        <begin position="669"/>
        <end position="702"/>
    </location>
</feature>
<dbReference type="InterPro" id="IPR015943">
    <property type="entry name" value="WD40/YVTN_repeat-like_dom_sf"/>
</dbReference>
<dbReference type="Pfam" id="PF00400">
    <property type="entry name" value="WD40"/>
    <property type="match status" value="1"/>
</dbReference>
<evidence type="ECO:0000256" key="3">
    <source>
        <dbReference type="PROSITE-ProRule" id="PRU00221"/>
    </source>
</evidence>
<dbReference type="SUPFAM" id="SSF50998">
    <property type="entry name" value="Quinoprotein alcohol dehydrogenase-like"/>
    <property type="match status" value="1"/>
</dbReference>
<dbReference type="PROSITE" id="PS50082">
    <property type="entry name" value="WD_REPEATS_2"/>
    <property type="match status" value="1"/>
</dbReference>